<dbReference type="SUPFAM" id="SSF53756">
    <property type="entry name" value="UDP-Glycosyltransferase/glycogen phosphorylase"/>
    <property type="match status" value="1"/>
</dbReference>
<sequence length="323" mass="37690">MLKNKKLWIAWEDDGSIRSKVLSREMKADFHTFTLFEGHKHLSVFRYPVAVLQTFFTLVKEKPEILVVQNPSIVLSFFAALVKPVFHYKLVTDLHTLYLNPRGFKKIIMNFLNDYSLKRSNITIVTNESYRAKIKDKTKKVIFVLPDRIPDFDYEFEKISLKGKNNVLFICTFSEDEPWEEVIDAAKLLEKDTYIHISGRNDLNKDNIPPNVILTGFLPTRDYQNLLRSVDIIMVLTHQEDCLVCGGYEAVSAEKPLILSRTRILREYFNSGTVFTKNISKDIAESVRLAIKNKPDLKKQIKELKSIRMSEWEKRWGNLLRLL</sequence>
<reference evidence="2" key="1">
    <citation type="journal article" date="2021" name="Microb. Physiol.">
        <title>Proteogenomic Insights into the Physiology of Marine, Sulfate-Reducing, Filamentous Desulfonema limicola and Desulfonema magnum.</title>
        <authorList>
            <person name="Schnaars V."/>
            <person name="Wohlbrand L."/>
            <person name="Scheve S."/>
            <person name="Hinrichs C."/>
            <person name="Reinhardt R."/>
            <person name="Rabus R."/>
        </authorList>
    </citation>
    <scope>NUCLEOTIDE SEQUENCE</scope>
    <source>
        <strain evidence="2">4be13</strain>
    </source>
</reference>
<keyword evidence="2" id="KW-0808">Transferase</keyword>
<evidence type="ECO:0000259" key="1">
    <source>
        <dbReference type="Pfam" id="PF00534"/>
    </source>
</evidence>
<organism evidence="2 3">
    <name type="scientific">Desulfonema magnum</name>
    <dbReference type="NCBI Taxonomy" id="45655"/>
    <lineage>
        <taxon>Bacteria</taxon>
        <taxon>Pseudomonadati</taxon>
        <taxon>Thermodesulfobacteriota</taxon>
        <taxon>Desulfobacteria</taxon>
        <taxon>Desulfobacterales</taxon>
        <taxon>Desulfococcaceae</taxon>
        <taxon>Desulfonema</taxon>
    </lineage>
</organism>
<proteinExistence type="predicted"/>
<dbReference type="Gene3D" id="3.40.50.2000">
    <property type="entry name" value="Glycogen Phosphorylase B"/>
    <property type="match status" value="2"/>
</dbReference>
<dbReference type="EMBL" id="CP061800">
    <property type="protein sequence ID" value="QTA84832.1"/>
    <property type="molecule type" value="Genomic_DNA"/>
</dbReference>
<dbReference type="KEGG" id="dmm:dnm_008330"/>
<dbReference type="Proteomes" id="UP000663722">
    <property type="component" value="Chromosome"/>
</dbReference>
<gene>
    <name evidence="2" type="ORF">dnm_008330</name>
</gene>
<feature type="domain" description="Glycosyl transferase family 1" evidence="1">
    <location>
        <begin position="157"/>
        <end position="302"/>
    </location>
</feature>
<dbReference type="Pfam" id="PF00534">
    <property type="entry name" value="Glycos_transf_1"/>
    <property type="match status" value="1"/>
</dbReference>
<keyword evidence="3" id="KW-1185">Reference proteome</keyword>
<dbReference type="RefSeq" id="WP_207681140.1">
    <property type="nucleotide sequence ID" value="NZ_CP061800.1"/>
</dbReference>
<protein>
    <submittedName>
        <fullName evidence="2">Glycosyl transferase, family I</fullName>
    </submittedName>
</protein>
<evidence type="ECO:0000313" key="3">
    <source>
        <dbReference type="Proteomes" id="UP000663722"/>
    </source>
</evidence>
<dbReference type="InterPro" id="IPR001296">
    <property type="entry name" value="Glyco_trans_1"/>
</dbReference>
<dbReference type="GO" id="GO:0016757">
    <property type="term" value="F:glycosyltransferase activity"/>
    <property type="evidence" value="ECO:0007669"/>
    <property type="project" value="InterPro"/>
</dbReference>
<dbReference type="AlphaFoldDB" id="A0A975BG18"/>
<accession>A0A975BG18</accession>
<name>A0A975BG18_9BACT</name>
<evidence type="ECO:0000313" key="2">
    <source>
        <dbReference type="EMBL" id="QTA84832.1"/>
    </source>
</evidence>